<dbReference type="InterPro" id="IPR004274">
    <property type="entry name" value="FCP1_dom"/>
</dbReference>
<dbReference type="Pfam" id="PF03031">
    <property type="entry name" value="NIF"/>
    <property type="match status" value="1"/>
</dbReference>
<feature type="compositionally biased region" description="Low complexity" evidence="1">
    <location>
        <begin position="157"/>
        <end position="192"/>
    </location>
</feature>
<proteinExistence type="predicted"/>
<sequence length="618" mass="64510">MATVSPDNPITAVDEPSASSTVSDSLAASIITQVPPPASLSSPNPGAKPARPPKAAKRPSTGTARKDDSGGTALAGAPELSSGANKDDASQQEIEDSAKSAVVPAAGDAPVVNGADPPTATAGSPATASTATTTDAVKIAASETPSVSDETGESKGPSARTSAPSTSTSLPPKPSTSAAAPAATSSSAPTARSVKKKRKGPFAFLFACLPCVSDPGHDDSAPSNAKLQKRPSTSARILEKETEKVKNTSSSSDNEKARLTPVEPESAITPPATEPLHNPDTPVSTPPPTSSPSQRGTVLSQEETEGVTSGAVVPPGQAAPLTAPPTPAPKSKRRKSGKRPASNGTEGIITSVPEPGAPRGGIILAGAGETDTSSAEGSEEDDDEDEEEEEEEEEDEEQGLIARGGVGIPIGEDGLPHPLLDELSPDMKGRKCLVLDLDETLVHSSFKMVHQADYVVPVEIENQFHNVYVIKRPGVDGFLKAMGEIYEVVIFTASLSKYADPVLDQLDVHRVVKHRLFRESCYNNKGNYVKDLSQLGRPMEECIIIDNSPASYVFHVNNAVPISSWFNDPHDTELTDLVPFLTDLGTVDDVRSVLDAGLYQHLAQQQQQAGTDDAFQQL</sequence>
<dbReference type="GO" id="GO:0034198">
    <property type="term" value="P:cellular response to amino acid starvation"/>
    <property type="evidence" value="ECO:0007669"/>
    <property type="project" value="UniProtKB-ARBA"/>
</dbReference>
<evidence type="ECO:0000259" key="2">
    <source>
        <dbReference type="PROSITE" id="PS50969"/>
    </source>
</evidence>
<dbReference type="InterPro" id="IPR023214">
    <property type="entry name" value="HAD_sf"/>
</dbReference>
<protein>
    <submittedName>
        <fullName evidence="3">SPOSA6832_02401-mRNA-1:cds</fullName>
    </submittedName>
</protein>
<dbReference type="GO" id="GO:0016791">
    <property type="term" value="F:phosphatase activity"/>
    <property type="evidence" value="ECO:0007669"/>
    <property type="project" value="InterPro"/>
</dbReference>
<dbReference type="InterPro" id="IPR050365">
    <property type="entry name" value="TIM50"/>
</dbReference>
<feature type="compositionally biased region" description="Polar residues" evidence="1">
    <location>
        <begin position="221"/>
        <end position="235"/>
    </location>
</feature>
<dbReference type="GO" id="GO:0045944">
    <property type="term" value="P:positive regulation of transcription by RNA polymerase II"/>
    <property type="evidence" value="ECO:0007669"/>
    <property type="project" value="UniProtKB-ARBA"/>
</dbReference>
<dbReference type="InterPro" id="IPR036412">
    <property type="entry name" value="HAD-like_sf"/>
</dbReference>
<feature type="region of interest" description="Disordered" evidence="1">
    <location>
        <begin position="209"/>
        <end position="401"/>
    </location>
</feature>
<dbReference type="Gene3D" id="3.40.50.1000">
    <property type="entry name" value="HAD superfamily/HAD-like"/>
    <property type="match status" value="1"/>
</dbReference>
<feature type="region of interest" description="Disordered" evidence="1">
    <location>
        <begin position="1"/>
        <end position="196"/>
    </location>
</feature>
<feature type="compositionally biased region" description="Low complexity" evidence="1">
    <location>
        <begin position="101"/>
        <end position="136"/>
    </location>
</feature>
<dbReference type="GO" id="GO:0009651">
    <property type="term" value="P:response to salt stress"/>
    <property type="evidence" value="ECO:0007669"/>
    <property type="project" value="UniProtKB-ARBA"/>
</dbReference>
<dbReference type="EMBL" id="CENE01000008">
    <property type="protein sequence ID" value="CEQ40750.1"/>
    <property type="molecule type" value="Genomic_DNA"/>
</dbReference>
<evidence type="ECO:0000256" key="1">
    <source>
        <dbReference type="SAM" id="MobiDB-lite"/>
    </source>
</evidence>
<reference evidence="4" key="1">
    <citation type="submission" date="2015-02" db="EMBL/GenBank/DDBJ databases">
        <authorList>
            <person name="Gon?alves P."/>
        </authorList>
    </citation>
    <scope>NUCLEOTIDE SEQUENCE [LARGE SCALE GENOMIC DNA]</scope>
</reference>
<dbReference type="InterPro" id="IPR011948">
    <property type="entry name" value="Dullard_phosphatase"/>
</dbReference>
<evidence type="ECO:0000313" key="4">
    <source>
        <dbReference type="Proteomes" id="UP000243876"/>
    </source>
</evidence>
<feature type="compositionally biased region" description="Acidic residues" evidence="1">
    <location>
        <begin position="377"/>
        <end position="398"/>
    </location>
</feature>
<dbReference type="NCBIfam" id="TIGR02251">
    <property type="entry name" value="HIF-SF_euk"/>
    <property type="match status" value="1"/>
</dbReference>
<dbReference type="PANTHER" id="PTHR12210">
    <property type="entry name" value="DULLARD PROTEIN PHOSPHATASE"/>
    <property type="match status" value="1"/>
</dbReference>
<organism evidence="3 4">
    <name type="scientific">Sporidiobolus salmonicolor</name>
    <name type="common">Yeast-like fungus</name>
    <name type="synonym">Sporobolomyces salmonicolor</name>
    <dbReference type="NCBI Taxonomy" id="5005"/>
    <lineage>
        <taxon>Eukaryota</taxon>
        <taxon>Fungi</taxon>
        <taxon>Dikarya</taxon>
        <taxon>Basidiomycota</taxon>
        <taxon>Pucciniomycotina</taxon>
        <taxon>Microbotryomycetes</taxon>
        <taxon>Sporidiobolales</taxon>
        <taxon>Sporidiobolaceae</taxon>
        <taxon>Sporobolomyces</taxon>
    </lineage>
</organism>
<name>A0A0D6EMA8_SPOSA</name>
<dbReference type="OrthoDB" id="277011at2759"/>
<feature type="compositionally biased region" description="Polar residues" evidence="1">
    <location>
        <begin position="17"/>
        <end position="32"/>
    </location>
</feature>
<dbReference type="SUPFAM" id="SSF56784">
    <property type="entry name" value="HAD-like"/>
    <property type="match status" value="1"/>
</dbReference>
<evidence type="ECO:0000313" key="3">
    <source>
        <dbReference type="EMBL" id="CEQ40750.1"/>
    </source>
</evidence>
<gene>
    <name evidence="3" type="primary">SPOSA6832_02401</name>
</gene>
<feature type="domain" description="FCP1 homology" evidence="2">
    <location>
        <begin position="426"/>
        <end position="584"/>
    </location>
</feature>
<dbReference type="GO" id="GO:1904262">
    <property type="term" value="P:negative regulation of TORC1 signaling"/>
    <property type="evidence" value="ECO:0007669"/>
    <property type="project" value="UniProtKB-ARBA"/>
</dbReference>
<dbReference type="CDD" id="cd07521">
    <property type="entry name" value="HAD_FCP1-like"/>
    <property type="match status" value="1"/>
</dbReference>
<keyword evidence="4" id="KW-1185">Reference proteome</keyword>
<dbReference type="AlphaFoldDB" id="A0A0D6EMA8"/>
<dbReference type="PROSITE" id="PS50969">
    <property type="entry name" value="FCP1"/>
    <property type="match status" value="1"/>
</dbReference>
<dbReference type="FunFam" id="3.40.50.1000:FF:000043">
    <property type="entry name" value="General stress response phosphoprotein phosphatase Psr1/2"/>
    <property type="match status" value="1"/>
</dbReference>
<dbReference type="SMART" id="SM00577">
    <property type="entry name" value="CPDc"/>
    <property type="match status" value="1"/>
</dbReference>
<feature type="compositionally biased region" description="Basic and acidic residues" evidence="1">
    <location>
        <begin position="237"/>
        <end position="246"/>
    </location>
</feature>
<accession>A0A0D6EMA8</accession>
<dbReference type="Proteomes" id="UP000243876">
    <property type="component" value="Unassembled WGS sequence"/>
</dbReference>